<feature type="transmembrane region" description="Helical" evidence="1">
    <location>
        <begin position="6"/>
        <end position="26"/>
    </location>
</feature>
<dbReference type="Proteomes" id="UP000593601">
    <property type="component" value="Chromosome"/>
</dbReference>
<name>A0A7M2RJQ5_9FIRM</name>
<dbReference type="KEGG" id="bliq:INP51_04960"/>
<keyword evidence="4" id="KW-1185">Reference proteome</keyword>
<gene>
    <name evidence="3" type="ORF">INP51_04960</name>
</gene>
<evidence type="ECO:0000256" key="1">
    <source>
        <dbReference type="SAM" id="Phobius"/>
    </source>
</evidence>
<evidence type="ECO:0000313" key="3">
    <source>
        <dbReference type="EMBL" id="QOV20301.1"/>
    </source>
</evidence>
<accession>A0A7M2RJQ5</accession>
<sequence>MKKSKIFIVLLAVGIIVFGTIQLGIFKVNNAREEKYTKNQSDASTHDITAIEDYRTSYMGDATNVTKLFSVLPLNDLPKTFEINSDTRSLTVNYSDSIGVVGEERIKKNMVYNSIAAMSAIDNLSEITYNFSDNSYFFDRGKIKRILGNPLSELLDKEIWDNQVQSKLNSNDFIRQFFD</sequence>
<evidence type="ECO:0000313" key="4">
    <source>
        <dbReference type="Proteomes" id="UP000593601"/>
    </source>
</evidence>
<keyword evidence="1" id="KW-0472">Membrane</keyword>
<keyword evidence="1" id="KW-1133">Transmembrane helix</keyword>
<feature type="domain" description="DUF4825" evidence="2">
    <location>
        <begin position="53"/>
        <end position="134"/>
    </location>
</feature>
<keyword evidence="1" id="KW-0812">Transmembrane</keyword>
<dbReference type="RefSeq" id="WP_193736621.1">
    <property type="nucleotide sequence ID" value="NZ_CP063304.1"/>
</dbReference>
<dbReference type="InterPro" id="IPR032250">
    <property type="entry name" value="DUF4825"/>
</dbReference>
<reference evidence="3 4" key="1">
    <citation type="submission" date="2020-10" db="EMBL/GenBank/DDBJ databases">
        <title>Blautia liquoris sp.nov., isolated from the mud in a fermentation cellar used for the production of Chinese strong-flavoured liquor.</title>
        <authorList>
            <person name="Lu L."/>
        </authorList>
    </citation>
    <scope>NUCLEOTIDE SEQUENCE [LARGE SCALE GENOMIC DNA]</scope>
    <source>
        <strain evidence="3 4">LZLJ-3</strain>
    </source>
</reference>
<dbReference type="EMBL" id="CP063304">
    <property type="protein sequence ID" value="QOV20301.1"/>
    <property type="molecule type" value="Genomic_DNA"/>
</dbReference>
<proteinExistence type="predicted"/>
<organism evidence="3 4">
    <name type="scientific">Blautia liquoris</name>
    <dbReference type="NCBI Taxonomy" id="2779518"/>
    <lineage>
        <taxon>Bacteria</taxon>
        <taxon>Bacillati</taxon>
        <taxon>Bacillota</taxon>
        <taxon>Clostridia</taxon>
        <taxon>Lachnospirales</taxon>
        <taxon>Lachnospiraceae</taxon>
        <taxon>Blautia</taxon>
    </lineage>
</organism>
<dbReference type="Pfam" id="PF16107">
    <property type="entry name" value="DUF4825"/>
    <property type="match status" value="1"/>
</dbReference>
<evidence type="ECO:0000259" key="2">
    <source>
        <dbReference type="Pfam" id="PF16107"/>
    </source>
</evidence>
<dbReference type="AlphaFoldDB" id="A0A7M2RJQ5"/>
<protein>
    <submittedName>
        <fullName evidence="3">DUF4825 domain-containing protein</fullName>
    </submittedName>
</protein>